<feature type="compositionally biased region" description="Basic and acidic residues" evidence="1">
    <location>
        <begin position="15"/>
        <end position="32"/>
    </location>
</feature>
<dbReference type="RefSeq" id="XP_066638093.1">
    <property type="nucleotide sequence ID" value="XM_066772814.1"/>
</dbReference>
<name>A0ABR3CWR2_9PEZI</name>
<proteinExistence type="predicted"/>
<protein>
    <submittedName>
        <fullName evidence="2">Uncharacterized protein</fullName>
    </submittedName>
</protein>
<dbReference type="Proteomes" id="UP001430584">
    <property type="component" value="Unassembled WGS sequence"/>
</dbReference>
<evidence type="ECO:0000313" key="2">
    <source>
        <dbReference type="EMBL" id="KAL0265353.1"/>
    </source>
</evidence>
<dbReference type="EMBL" id="JAJVCZ030000001">
    <property type="protein sequence ID" value="KAL0265353.1"/>
    <property type="molecule type" value="Genomic_DNA"/>
</dbReference>
<accession>A0ABR3CWR2</accession>
<sequence length="120" mass="13143">MPRIRTKIWGTDYAPGREDPYSFDSPLREAQQEAKTAAAAEQRKKAKVAAAAAQETKEANVDAAGVAPTPATSTPAHAEGPKRATRTALRVEDASYEPAKTWHGLKWIGGKKNKWRQDEE</sequence>
<evidence type="ECO:0000313" key="3">
    <source>
        <dbReference type="Proteomes" id="UP001430584"/>
    </source>
</evidence>
<organism evidence="2 3">
    <name type="scientific">Diplodia seriata</name>
    <dbReference type="NCBI Taxonomy" id="420778"/>
    <lineage>
        <taxon>Eukaryota</taxon>
        <taxon>Fungi</taxon>
        <taxon>Dikarya</taxon>
        <taxon>Ascomycota</taxon>
        <taxon>Pezizomycotina</taxon>
        <taxon>Dothideomycetes</taxon>
        <taxon>Dothideomycetes incertae sedis</taxon>
        <taxon>Botryosphaeriales</taxon>
        <taxon>Botryosphaeriaceae</taxon>
        <taxon>Diplodia</taxon>
    </lineage>
</organism>
<comment type="caution">
    <text evidence="2">The sequence shown here is derived from an EMBL/GenBank/DDBJ whole genome shotgun (WGS) entry which is preliminary data.</text>
</comment>
<feature type="compositionally biased region" description="Low complexity" evidence="1">
    <location>
        <begin position="63"/>
        <end position="78"/>
    </location>
</feature>
<dbReference type="GeneID" id="92005403"/>
<feature type="region of interest" description="Disordered" evidence="1">
    <location>
        <begin position="1"/>
        <end position="92"/>
    </location>
</feature>
<reference evidence="2 3" key="1">
    <citation type="submission" date="2024-02" db="EMBL/GenBank/DDBJ databases">
        <title>De novo assembly and annotation of 12 fungi associated with fruit tree decline syndrome in Ontario, Canada.</title>
        <authorList>
            <person name="Sulman M."/>
            <person name="Ellouze W."/>
            <person name="Ilyukhin E."/>
        </authorList>
    </citation>
    <scope>NUCLEOTIDE SEQUENCE [LARGE SCALE GENOMIC DNA]</scope>
    <source>
        <strain evidence="2 3">FDS-637</strain>
    </source>
</reference>
<keyword evidence="3" id="KW-1185">Reference proteome</keyword>
<gene>
    <name evidence="2" type="ORF">SLS55_001318</name>
</gene>
<evidence type="ECO:0000256" key="1">
    <source>
        <dbReference type="SAM" id="MobiDB-lite"/>
    </source>
</evidence>